<dbReference type="GO" id="GO:0003676">
    <property type="term" value="F:nucleic acid binding"/>
    <property type="evidence" value="ECO:0007669"/>
    <property type="project" value="InterPro"/>
</dbReference>
<dbReference type="Pfam" id="PF03184">
    <property type="entry name" value="DDE_1"/>
    <property type="match status" value="1"/>
</dbReference>
<dbReference type="EMBL" id="KN826199">
    <property type="protein sequence ID" value="KIK79733.1"/>
    <property type="molecule type" value="Genomic_DNA"/>
</dbReference>
<proteinExistence type="predicted"/>
<name>A0A0D0CW52_9AGAM</name>
<dbReference type="InParanoid" id="A0A0D0CW52"/>
<keyword evidence="3" id="KW-1185">Reference proteome</keyword>
<dbReference type="Proteomes" id="UP000054538">
    <property type="component" value="Unassembled WGS sequence"/>
</dbReference>
<dbReference type="InterPro" id="IPR004875">
    <property type="entry name" value="DDE_SF_endonuclease_dom"/>
</dbReference>
<dbReference type="OrthoDB" id="3238847at2759"/>
<evidence type="ECO:0000313" key="2">
    <source>
        <dbReference type="EMBL" id="KIK79733.1"/>
    </source>
</evidence>
<organism evidence="2 3">
    <name type="scientific">Paxillus rubicundulus Ve08.2h10</name>
    <dbReference type="NCBI Taxonomy" id="930991"/>
    <lineage>
        <taxon>Eukaryota</taxon>
        <taxon>Fungi</taxon>
        <taxon>Dikarya</taxon>
        <taxon>Basidiomycota</taxon>
        <taxon>Agaricomycotina</taxon>
        <taxon>Agaricomycetes</taxon>
        <taxon>Agaricomycetidae</taxon>
        <taxon>Boletales</taxon>
        <taxon>Paxilineae</taxon>
        <taxon>Paxillaceae</taxon>
        <taxon>Paxillus</taxon>
    </lineage>
</organism>
<dbReference type="AlphaFoldDB" id="A0A0D0CW52"/>
<evidence type="ECO:0000313" key="3">
    <source>
        <dbReference type="Proteomes" id="UP000054538"/>
    </source>
</evidence>
<feature type="domain" description="DDE-1" evidence="1">
    <location>
        <begin position="19"/>
        <end position="185"/>
    </location>
</feature>
<feature type="non-terminal residue" evidence="2">
    <location>
        <position position="1"/>
    </location>
</feature>
<evidence type="ECO:0000259" key="1">
    <source>
        <dbReference type="Pfam" id="PF03184"/>
    </source>
</evidence>
<accession>A0A0D0CW52</accession>
<feature type="non-terminal residue" evidence="2">
    <location>
        <position position="237"/>
    </location>
</feature>
<reference evidence="2 3" key="1">
    <citation type="submission" date="2014-04" db="EMBL/GenBank/DDBJ databases">
        <authorList>
            <consortium name="DOE Joint Genome Institute"/>
            <person name="Kuo A."/>
            <person name="Kohler A."/>
            <person name="Jargeat P."/>
            <person name="Nagy L.G."/>
            <person name="Floudas D."/>
            <person name="Copeland A."/>
            <person name="Barry K.W."/>
            <person name="Cichocki N."/>
            <person name="Veneault-Fourrey C."/>
            <person name="LaButti K."/>
            <person name="Lindquist E.A."/>
            <person name="Lipzen A."/>
            <person name="Lundell T."/>
            <person name="Morin E."/>
            <person name="Murat C."/>
            <person name="Sun H."/>
            <person name="Tunlid A."/>
            <person name="Henrissat B."/>
            <person name="Grigoriev I.V."/>
            <person name="Hibbett D.S."/>
            <person name="Martin F."/>
            <person name="Nordberg H.P."/>
            <person name="Cantor M.N."/>
            <person name="Hua S.X."/>
        </authorList>
    </citation>
    <scope>NUCLEOTIDE SEQUENCE [LARGE SCALE GENOMIC DNA]</scope>
    <source>
        <strain evidence="2 3">Ve08.2h10</strain>
    </source>
</reference>
<protein>
    <recommendedName>
        <fullName evidence="1">DDE-1 domain-containing protein</fullName>
    </recommendedName>
</protein>
<reference evidence="3" key="2">
    <citation type="submission" date="2015-01" db="EMBL/GenBank/DDBJ databases">
        <title>Evolutionary Origins and Diversification of the Mycorrhizal Mutualists.</title>
        <authorList>
            <consortium name="DOE Joint Genome Institute"/>
            <consortium name="Mycorrhizal Genomics Consortium"/>
            <person name="Kohler A."/>
            <person name="Kuo A."/>
            <person name="Nagy L.G."/>
            <person name="Floudas D."/>
            <person name="Copeland A."/>
            <person name="Barry K.W."/>
            <person name="Cichocki N."/>
            <person name="Veneault-Fourrey C."/>
            <person name="LaButti K."/>
            <person name="Lindquist E.A."/>
            <person name="Lipzen A."/>
            <person name="Lundell T."/>
            <person name="Morin E."/>
            <person name="Murat C."/>
            <person name="Riley R."/>
            <person name="Ohm R."/>
            <person name="Sun H."/>
            <person name="Tunlid A."/>
            <person name="Henrissat B."/>
            <person name="Grigoriev I.V."/>
            <person name="Hibbett D.S."/>
            <person name="Martin F."/>
        </authorList>
    </citation>
    <scope>NUCLEOTIDE SEQUENCE [LARGE SCALE GENOMIC DNA]</scope>
    <source>
        <strain evidence="3">Ve08.2h10</strain>
    </source>
</reference>
<gene>
    <name evidence="2" type="ORF">PAXRUDRAFT_44437</name>
</gene>
<dbReference type="HOGENOM" id="CLU_013929_2_2_1"/>
<sequence>VIGAAKRKIQYQQHDGNQENITVMVTICADSDSIAPTIIYKGKVFLTNWHQDNTLDTSIAHSLKGWTDGVVGSLWLEDFNEKTHNKANGRTHLLIVDSHNSHYTKEFLDYAWQHDIHILCYPAHSTHVYQGLDVVIFSPLKHCWTEEHVHFESSTRLCITKSNFITVYGRAHQKVLTPELICTAFKKTRVWPFNPNVVMEEMMALSLETSSQGHIPLPQPSNVHTIASLMHQYQKYD</sequence>